<dbReference type="OrthoDB" id="9811084at2"/>
<dbReference type="PROSITE" id="PS50977">
    <property type="entry name" value="HTH_TETR_2"/>
    <property type="match status" value="1"/>
</dbReference>
<accession>A0A062V8V9</accession>
<evidence type="ECO:0000313" key="6">
    <source>
        <dbReference type="EMBL" id="KCZ98652.1"/>
    </source>
</evidence>
<keyword evidence="3" id="KW-0804">Transcription</keyword>
<keyword evidence="1" id="KW-0805">Transcription regulation</keyword>
<dbReference type="PANTHER" id="PTHR47506:SF1">
    <property type="entry name" value="HTH-TYPE TRANSCRIPTIONAL REGULATOR YJDC"/>
    <property type="match status" value="1"/>
</dbReference>
<protein>
    <submittedName>
        <fullName evidence="6">TetR family transcriptional regulator</fullName>
    </submittedName>
</protein>
<dbReference type="InterPro" id="IPR011075">
    <property type="entry name" value="TetR_C"/>
</dbReference>
<evidence type="ECO:0000313" key="7">
    <source>
        <dbReference type="Proteomes" id="UP000027100"/>
    </source>
</evidence>
<dbReference type="GO" id="GO:0003677">
    <property type="term" value="F:DNA binding"/>
    <property type="evidence" value="ECO:0007669"/>
    <property type="project" value="UniProtKB-UniRule"/>
</dbReference>
<dbReference type="PROSITE" id="PS01081">
    <property type="entry name" value="HTH_TETR_1"/>
    <property type="match status" value="1"/>
</dbReference>
<dbReference type="InterPro" id="IPR036271">
    <property type="entry name" value="Tet_transcr_reg_TetR-rel_C_sf"/>
</dbReference>
<dbReference type="InterPro" id="IPR023772">
    <property type="entry name" value="DNA-bd_HTH_TetR-type_CS"/>
</dbReference>
<keyword evidence="7" id="KW-1185">Reference proteome</keyword>
<dbReference type="eggNOG" id="COG1309">
    <property type="taxonomic scope" value="Bacteria"/>
</dbReference>
<dbReference type="PRINTS" id="PR00455">
    <property type="entry name" value="HTHTETR"/>
</dbReference>
<dbReference type="STRING" id="1280954.HPO_08858"/>
<dbReference type="Pfam" id="PF00440">
    <property type="entry name" value="TetR_N"/>
    <property type="match status" value="1"/>
</dbReference>
<dbReference type="Gene3D" id="1.10.357.10">
    <property type="entry name" value="Tetracycline Repressor, domain 2"/>
    <property type="match status" value="1"/>
</dbReference>
<evidence type="ECO:0000256" key="1">
    <source>
        <dbReference type="ARBA" id="ARBA00023015"/>
    </source>
</evidence>
<gene>
    <name evidence="6" type="ORF">HPO_08858</name>
</gene>
<feature type="domain" description="HTH tetR-type" evidence="5">
    <location>
        <begin position="7"/>
        <end position="67"/>
    </location>
</feature>
<dbReference type="SUPFAM" id="SSF46689">
    <property type="entry name" value="Homeodomain-like"/>
    <property type="match status" value="1"/>
</dbReference>
<organism evidence="6 7">
    <name type="scientific">Hyphomonas polymorpha PS728</name>
    <dbReference type="NCBI Taxonomy" id="1280954"/>
    <lineage>
        <taxon>Bacteria</taxon>
        <taxon>Pseudomonadati</taxon>
        <taxon>Pseudomonadota</taxon>
        <taxon>Alphaproteobacteria</taxon>
        <taxon>Hyphomonadales</taxon>
        <taxon>Hyphomonadaceae</taxon>
        <taxon>Hyphomonas</taxon>
    </lineage>
</organism>
<evidence type="ECO:0000259" key="5">
    <source>
        <dbReference type="PROSITE" id="PS50977"/>
    </source>
</evidence>
<dbReference type="PATRIC" id="fig|1280954.3.peg.1794"/>
<dbReference type="EMBL" id="ARYM01000009">
    <property type="protein sequence ID" value="KCZ98652.1"/>
    <property type="molecule type" value="Genomic_DNA"/>
</dbReference>
<evidence type="ECO:0000256" key="4">
    <source>
        <dbReference type="PROSITE-ProRule" id="PRU00335"/>
    </source>
</evidence>
<name>A0A062V8V9_9PROT</name>
<keyword evidence="2 4" id="KW-0238">DNA-binding</keyword>
<dbReference type="RefSeq" id="WP_035597277.1">
    <property type="nucleotide sequence ID" value="NZ_ARYM01000009.1"/>
</dbReference>
<evidence type="ECO:0000256" key="3">
    <source>
        <dbReference type="ARBA" id="ARBA00023163"/>
    </source>
</evidence>
<feature type="DNA-binding region" description="H-T-H motif" evidence="4">
    <location>
        <begin position="30"/>
        <end position="49"/>
    </location>
</feature>
<dbReference type="Proteomes" id="UP000027100">
    <property type="component" value="Unassembled WGS sequence"/>
</dbReference>
<comment type="caution">
    <text evidence="6">The sequence shown here is derived from an EMBL/GenBank/DDBJ whole genome shotgun (WGS) entry which is preliminary data.</text>
</comment>
<dbReference type="Pfam" id="PF16925">
    <property type="entry name" value="TetR_C_13"/>
    <property type="match status" value="1"/>
</dbReference>
<proteinExistence type="predicted"/>
<dbReference type="AlphaFoldDB" id="A0A062V8V9"/>
<reference evidence="6 7" key="1">
    <citation type="journal article" date="2014" name="Antonie Van Leeuwenhoek">
        <title>Hyphomonas beringensis sp. nov. and Hyphomonas chukchiensis sp. nov., isolated from surface seawater of the Bering Sea and Chukchi Sea.</title>
        <authorList>
            <person name="Li C."/>
            <person name="Lai Q."/>
            <person name="Li G."/>
            <person name="Dong C."/>
            <person name="Wang J."/>
            <person name="Liao Y."/>
            <person name="Shao Z."/>
        </authorList>
    </citation>
    <scope>NUCLEOTIDE SEQUENCE [LARGE SCALE GENOMIC DNA]</scope>
    <source>
        <strain evidence="6 7">PS728</strain>
    </source>
</reference>
<evidence type="ECO:0000256" key="2">
    <source>
        <dbReference type="ARBA" id="ARBA00023125"/>
    </source>
</evidence>
<dbReference type="SUPFAM" id="SSF48498">
    <property type="entry name" value="Tetracyclin repressor-like, C-terminal domain"/>
    <property type="match status" value="1"/>
</dbReference>
<dbReference type="InterPro" id="IPR009057">
    <property type="entry name" value="Homeodomain-like_sf"/>
</dbReference>
<sequence length="206" mass="21961">MARKANPQTRDNLMEAAFGLVRRQGLSATSVDEICAAAGVSKGAFFHHFKSKEELAAAAADHWSAVTEAFFETAPYHQPADPLARLLGYIDFRREMMSGEIAEFTCFVGTMAQEAWATSPPVAAATWDSMRRHGERLVPDIEAAMAAHGLSGGAAGGWSAQSLAQHIVAVTQGAFILAKASGDAGPAQASLDHLRRYICQLFEPAA</sequence>
<dbReference type="PANTHER" id="PTHR47506">
    <property type="entry name" value="TRANSCRIPTIONAL REGULATORY PROTEIN"/>
    <property type="match status" value="1"/>
</dbReference>
<dbReference type="InterPro" id="IPR001647">
    <property type="entry name" value="HTH_TetR"/>
</dbReference>